<feature type="transmembrane region" description="Helical" evidence="1">
    <location>
        <begin position="7"/>
        <end position="27"/>
    </location>
</feature>
<sequence length="144" mass="17023">MSPSDGLRFLFALFALLVLFCGITWIITIPAYRYRSKLCGHPHALTDWLLSPFYLLVKILYLVLMIMIAPLVILIAIPLLPFLVLFRKISNWVNRLLEALTNPEKYVIFFQRMIRLGLWIQFIPDSEFSRYVHHLEKQSKTRDR</sequence>
<keyword evidence="1" id="KW-0472">Membrane</keyword>
<accession>A0A7C4Q0M0</accession>
<keyword evidence="1" id="KW-1133">Transmembrane helix</keyword>
<name>A0A7C4Q0M0_9CHLR</name>
<feature type="transmembrane region" description="Helical" evidence="1">
    <location>
        <begin position="59"/>
        <end position="86"/>
    </location>
</feature>
<organism evidence="2">
    <name type="scientific">Bellilinea caldifistulae</name>
    <dbReference type="NCBI Taxonomy" id="360411"/>
    <lineage>
        <taxon>Bacteria</taxon>
        <taxon>Bacillati</taxon>
        <taxon>Chloroflexota</taxon>
        <taxon>Anaerolineae</taxon>
        <taxon>Anaerolineales</taxon>
        <taxon>Anaerolineaceae</taxon>
        <taxon>Bellilinea</taxon>
    </lineage>
</organism>
<dbReference type="AlphaFoldDB" id="A0A7C4Q0M0"/>
<protein>
    <submittedName>
        <fullName evidence="2">Uncharacterized protein</fullName>
    </submittedName>
</protein>
<reference evidence="2" key="1">
    <citation type="journal article" date="2020" name="mSystems">
        <title>Genome- and Community-Level Interaction Insights into Carbon Utilization and Element Cycling Functions of Hydrothermarchaeota in Hydrothermal Sediment.</title>
        <authorList>
            <person name="Zhou Z."/>
            <person name="Liu Y."/>
            <person name="Xu W."/>
            <person name="Pan J."/>
            <person name="Luo Z.H."/>
            <person name="Li M."/>
        </authorList>
    </citation>
    <scope>NUCLEOTIDE SEQUENCE [LARGE SCALE GENOMIC DNA]</scope>
    <source>
        <strain evidence="2">SpSt-556</strain>
    </source>
</reference>
<dbReference type="EMBL" id="DSXR01000040">
    <property type="protein sequence ID" value="HGS86587.1"/>
    <property type="molecule type" value="Genomic_DNA"/>
</dbReference>
<proteinExistence type="predicted"/>
<keyword evidence="1" id="KW-0812">Transmembrane</keyword>
<evidence type="ECO:0000313" key="2">
    <source>
        <dbReference type="EMBL" id="HGS86587.1"/>
    </source>
</evidence>
<gene>
    <name evidence="2" type="ORF">ENT17_03110</name>
</gene>
<comment type="caution">
    <text evidence="2">The sequence shown here is derived from an EMBL/GenBank/DDBJ whole genome shotgun (WGS) entry which is preliminary data.</text>
</comment>
<evidence type="ECO:0000256" key="1">
    <source>
        <dbReference type="SAM" id="Phobius"/>
    </source>
</evidence>